<organism evidence="1 2">
    <name type="scientific">Taxus chinensis</name>
    <name type="common">Chinese yew</name>
    <name type="synonym">Taxus wallichiana var. chinensis</name>
    <dbReference type="NCBI Taxonomy" id="29808"/>
    <lineage>
        <taxon>Eukaryota</taxon>
        <taxon>Viridiplantae</taxon>
        <taxon>Streptophyta</taxon>
        <taxon>Embryophyta</taxon>
        <taxon>Tracheophyta</taxon>
        <taxon>Spermatophyta</taxon>
        <taxon>Pinopsida</taxon>
        <taxon>Pinidae</taxon>
        <taxon>Conifers II</taxon>
        <taxon>Cupressales</taxon>
        <taxon>Taxaceae</taxon>
        <taxon>Taxus</taxon>
    </lineage>
</organism>
<sequence>NFKWSYLDLKITHAGGTTAVDIRMLSSTKTDDKCNVIVDRERVITRDFPQAQFSSYAAVREKTNGYSSQSYATFNSKKRT</sequence>
<accession>A0AA38LMC2</accession>
<gene>
    <name evidence="1" type="ORF">KI387_002546</name>
</gene>
<keyword evidence="2" id="KW-1185">Reference proteome</keyword>
<comment type="caution">
    <text evidence="1">The sequence shown here is derived from an EMBL/GenBank/DDBJ whole genome shotgun (WGS) entry which is preliminary data.</text>
</comment>
<name>A0AA38LMC2_TAXCH</name>
<dbReference type="EMBL" id="JAHRHJ020000001">
    <property type="protein sequence ID" value="KAH9330438.1"/>
    <property type="molecule type" value="Genomic_DNA"/>
</dbReference>
<protein>
    <submittedName>
        <fullName evidence="1">Uncharacterized protein</fullName>
    </submittedName>
</protein>
<dbReference type="AlphaFoldDB" id="A0AA38LMC2"/>
<reference evidence="1 2" key="1">
    <citation type="journal article" date="2021" name="Nat. Plants">
        <title>The Taxus genome provides insights into paclitaxel biosynthesis.</title>
        <authorList>
            <person name="Xiong X."/>
            <person name="Gou J."/>
            <person name="Liao Q."/>
            <person name="Li Y."/>
            <person name="Zhou Q."/>
            <person name="Bi G."/>
            <person name="Li C."/>
            <person name="Du R."/>
            <person name="Wang X."/>
            <person name="Sun T."/>
            <person name="Guo L."/>
            <person name="Liang H."/>
            <person name="Lu P."/>
            <person name="Wu Y."/>
            <person name="Zhang Z."/>
            <person name="Ro D.K."/>
            <person name="Shang Y."/>
            <person name="Huang S."/>
            <person name="Yan J."/>
        </authorList>
    </citation>
    <scope>NUCLEOTIDE SEQUENCE [LARGE SCALE GENOMIC DNA]</scope>
    <source>
        <strain evidence="1">Ta-2019</strain>
    </source>
</reference>
<evidence type="ECO:0000313" key="1">
    <source>
        <dbReference type="EMBL" id="KAH9330438.1"/>
    </source>
</evidence>
<evidence type="ECO:0000313" key="2">
    <source>
        <dbReference type="Proteomes" id="UP000824469"/>
    </source>
</evidence>
<proteinExistence type="predicted"/>
<dbReference type="Proteomes" id="UP000824469">
    <property type="component" value="Unassembled WGS sequence"/>
</dbReference>
<feature type="non-terminal residue" evidence="1">
    <location>
        <position position="80"/>
    </location>
</feature>
<feature type="non-terminal residue" evidence="1">
    <location>
        <position position="1"/>
    </location>
</feature>